<comment type="caution">
    <text evidence="2">The sequence shown here is derived from an EMBL/GenBank/DDBJ whole genome shotgun (WGS) entry which is preliminary data.</text>
</comment>
<keyword evidence="3" id="KW-1185">Reference proteome</keyword>
<evidence type="ECO:0000313" key="2">
    <source>
        <dbReference type="EMBL" id="TGE15529.1"/>
    </source>
</evidence>
<keyword evidence="1" id="KW-1133">Transmembrane helix</keyword>
<proteinExistence type="predicted"/>
<dbReference type="OrthoDB" id="652948at2"/>
<reference evidence="2 3" key="1">
    <citation type="submission" date="2019-04" db="EMBL/GenBank/DDBJ databases">
        <authorList>
            <person name="Feng G."/>
            <person name="Zhang J."/>
            <person name="Zhu H."/>
        </authorList>
    </citation>
    <scope>NUCLEOTIDE SEQUENCE [LARGE SCALE GENOMIC DNA]</scope>
    <source>
        <strain evidence="2 3">JCM 17223</strain>
    </source>
</reference>
<name>A0A4Z0PKE4_9BACT</name>
<evidence type="ECO:0000256" key="1">
    <source>
        <dbReference type="SAM" id="Phobius"/>
    </source>
</evidence>
<dbReference type="AlphaFoldDB" id="A0A4Z0PKE4"/>
<keyword evidence="1" id="KW-0812">Transmembrane</keyword>
<accession>A0A4Z0PKE4</accession>
<dbReference type="RefSeq" id="WP_135498061.1">
    <property type="nucleotide sequence ID" value="NZ_SRLD01000022.1"/>
</dbReference>
<gene>
    <name evidence="2" type="ORF">E5J99_12060</name>
</gene>
<keyword evidence="1" id="KW-0472">Membrane</keyword>
<organism evidence="2 3">
    <name type="scientific">Hymenobacter elongatus</name>
    <dbReference type="NCBI Taxonomy" id="877208"/>
    <lineage>
        <taxon>Bacteria</taxon>
        <taxon>Pseudomonadati</taxon>
        <taxon>Bacteroidota</taxon>
        <taxon>Cytophagia</taxon>
        <taxon>Cytophagales</taxon>
        <taxon>Hymenobacteraceae</taxon>
        <taxon>Hymenobacter</taxon>
    </lineage>
</organism>
<evidence type="ECO:0000313" key="3">
    <source>
        <dbReference type="Proteomes" id="UP000297739"/>
    </source>
</evidence>
<dbReference type="Proteomes" id="UP000297739">
    <property type="component" value="Unassembled WGS sequence"/>
</dbReference>
<feature type="transmembrane region" description="Helical" evidence="1">
    <location>
        <begin position="73"/>
        <end position="91"/>
    </location>
</feature>
<sequence length="206" mass="23805">MDLDNLRQQWQQQPTPDSAAPGESALHALLERPSTSPVAQMVRNARWESITTVFCLVLSVAGVLWSSDPQIRLFWGLGVAIALLMGYYYYYKLRVLGRLSKASGALRTYVESQLHSLRSLLRLNYGFTMMTLVVTMGFLLYSAFRHVPQLFQGDSRTLWQRGVWLGLTVVATWLITHWIVRWYLHYLYGRHLDRLEALVRELGEEK</sequence>
<feature type="transmembrane region" description="Helical" evidence="1">
    <location>
        <begin position="164"/>
        <end position="184"/>
    </location>
</feature>
<protein>
    <submittedName>
        <fullName evidence="2">Uncharacterized protein</fullName>
    </submittedName>
</protein>
<dbReference type="EMBL" id="SRLD01000022">
    <property type="protein sequence ID" value="TGE15529.1"/>
    <property type="molecule type" value="Genomic_DNA"/>
</dbReference>
<feature type="transmembrane region" description="Helical" evidence="1">
    <location>
        <begin position="50"/>
        <end position="67"/>
    </location>
</feature>
<feature type="transmembrane region" description="Helical" evidence="1">
    <location>
        <begin position="123"/>
        <end position="144"/>
    </location>
</feature>